<gene>
    <name evidence="1" type="ORF">GCM10023313_01020</name>
</gene>
<sequence>MKYLMCFLSFVLFAAPIELEKRELFDKKVEILIPKEFKIMSAEMLNFKYPNRVNRPKLVFTNEDGTVNVALNMLANSATQANVTAYKDAIKNSYRKAFPTAAWQGDGVVNINDRKVGYLKLITQAVDQKVYNYLFLTDVDGKIMVGTFNCTEKLMPEWEPIAQKIVSSLIVKAK</sequence>
<keyword evidence="2" id="KW-1185">Reference proteome</keyword>
<organism evidence="1 2">
    <name type="scientific">Mucilaginibacter defluvii</name>
    <dbReference type="NCBI Taxonomy" id="1196019"/>
    <lineage>
        <taxon>Bacteria</taxon>
        <taxon>Pseudomonadati</taxon>
        <taxon>Bacteroidota</taxon>
        <taxon>Sphingobacteriia</taxon>
        <taxon>Sphingobacteriales</taxon>
        <taxon>Sphingobacteriaceae</taxon>
        <taxon>Mucilaginibacter</taxon>
    </lineage>
</organism>
<name>A0ABP9FHG5_9SPHI</name>
<evidence type="ECO:0000313" key="1">
    <source>
        <dbReference type="EMBL" id="GAA4902359.1"/>
    </source>
</evidence>
<evidence type="ECO:0000313" key="2">
    <source>
        <dbReference type="Proteomes" id="UP001501436"/>
    </source>
</evidence>
<protein>
    <recommendedName>
        <fullName evidence="3">Periplasmic protein</fullName>
    </recommendedName>
</protein>
<dbReference type="Gene3D" id="3.40.1000.10">
    <property type="entry name" value="Mog1/PsbP, alpha/beta/alpha sandwich"/>
    <property type="match status" value="1"/>
</dbReference>
<proteinExistence type="predicted"/>
<reference evidence="2" key="1">
    <citation type="journal article" date="2019" name="Int. J. Syst. Evol. Microbiol.">
        <title>The Global Catalogue of Microorganisms (GCM) 10K type strain sequencing project: providing services to taxonomists for standard genome sequencing and annotation.</title>
        <authorList>
            <consortium name="The Broad Institute Genomics Platform"/>
            <consortium name="The Broad Institute Genome Sequencing Center for Infectious Disease"/>
            <person name="Wu L."/>
            <person name="Ma J."/>
        </authorList>
    </citation>
    <scope>NUCLEOTIDE SEQUENCE [LARGE SCALE GENOMIC DNA]</scope>
    <source>
        <strain evidence="2">JCM 18283</strain>
    </source>
</reference>
<dbReference type="EMBL" id="BAABJI010000001">
    <property type="protein sequence ID" value="GAA4902359.1"/>
    <property type="molecule type" value="Genomic_DNA"/>
</dbReference>
<comment type="caution">
    <text evidence="1">The sequence shown here is derived from an EMBL/GenBank/DDBJ whole genome shotgun (WGS) entry which is preliminary data.</text>
</comment>
<accession>A0ABP9FHG5</accession>
<evidence type="ECO:0008006" key="3">
    <source>
        <dbReference type="Google" id="ProtNLM"/>
    </source>
</evidence>
<dbReference type="Proteomes" id="UP001501436">
    <property type="component" value="Unassembled WGS sequence"/>
</dbReference>
<dbReference type="RefSeq" id="WP_345328855.1">
    <property type="nucleotide sequence ID" value="NZ_BAABJI010000001.1"/>
</dbReference>